<sequence length="217" mass="24560">MSFTKSESIGNLLVQHIPKELILALQEAFLIGSIRAYHGVEHTHPGHVKNVLGQLRHFELNEAFHTVMQSHNLEVSELKGNNIVVAKSGIWNICRATANDEKWHAVKRSRARQLLAHKNMFIELLVYRDLFKNNIEPQEGTVFFVTSFSGSMDNMPEQPVAIQIAVCDSEMNNWLFVEHIEQFLERYSVVGKMGVEKQIDLAKPSLKKKGRGTGTLG</sequence>
<name>A0A1X3DLN1_9NEIS</name>
<dbReference type="EMBL" id="MTAB01000002">
    <property type="protein sequence ID" value="OSI25087.1"/>
    <property type="molecule type" value="Genomic_DNA"/>
</dbReference>
<proteinExistence type="predicted"/>
<evidence type="ECO:0000313" key="2">
    <source>
        <dbReference type="Proteomes" id="UP000193303"/>
    </source>
</evidence>
<comment type="caution">
    <text evidence="1">The sequence shown here is derived from an EMBL/GenBank/DDBJ whole genome shotgun (WGS) entry which is preliminary data.</text>
</comment>
<dbReference type="RefSeq" id="WP_085357885.1">
    <property type="nucleotide sequence ID" value="NZ_MTAB01000002.1"/>
</dbReference>
<dbReference type="Proteomes" id="UP000193303">
    <property type="component" value="Unassembled WGS sequence"/>
</dbReference>
<dbReference type="OrthoDB" id="6638236at2"/>
<organism evidence="1 2">
    <name type="scientific">Neisseria dumasiana</name>
    <dbReference type="NCBI Taxonomy" id="1931275"/>
    <lineage>
        <taxon>Bacteria</taxon>
        <taxon>Pseudomonadati</taxon>
        <taxon>Pseudomonadota</taxon>
        <taxon>Betaproteobacteria</taxon>
        <taxon>Neisseriales</taxon>
        <taxon>Neisseriaceae</taxon>
        <taxon>Neisseria</taxon>
    </lineage>
</organism>
<gene>
    <name evidence="1" type="ORF">BV912_01550</name>
</gene>
<dbReference type="AlphaFoldDB" id="A0A1X3DLN1"/>
<protein>
    <submittedName>
        <fullName evidence="1">Uncharacterized protein</fullName>
    </submittedName>
</protein>
<evidence type="ECO:0000313" key="1">
    <source>
        <dbReference type="EMBL" id="OSI25087.1"/>
    </source>
</evidence>
<reference evidence="2" key="1">
    <citation type="submission" date="2017-01" db="EMBL/GenBank/DDBJ databases">
        <authorList>
            <person name="Mah S.A."/>
            <person name="Swanson W.J."/>
            <person name="Moy G.W."/>
            <person name="Vacquier V.D."/>
        </authorList>
    </citation>
    <scope>NUCLEOTIDE SEQUENCE [LARGE SCALE GENOMIC DNA]</scope>
    <source>
        <strain evidence="2">124861</strain>
    </source>
</reference>
<accession>A0A1X3DLN1</accession>